<gene>
    <name evidence="1" type="ORF">X975_27132</name>
</gene>
<dbReference type="AlphaFoldDB" id="A0A087UPC1"/>
<dbReference type="Proteomes" id="UP000054359">
    <property type="component" value="Unassembled WGS sequence"/>
</dbReference>
<name>A0A087UPC1_STEMI</name>
<sequence length="77" mass="8789">MKETELGPQLDEATGSNKDANLIVCFPDDNIIVEDLLFCKIIIRNEKAQNFFIMLDKFITGNNLDWKKCICVCTEGF</sequence>
<evidence type="ECO:0000313" key="2">
    <source>
        <dbReference type="Proteomes" id="UP000054359"/>
    </source>
</evidence>
<proteinExistence type="predicted"/>
<keyword evidence="2" id="KW-1185">Reference proteome</keyword>
<protein>
    <submittedName>
        <fullName evidence="1">Uncharacterized protein</fullName>
    </submittedName>
</protein>
<organism evidence="1 2">
    <name type="scientific">Stegodyphus mimosarum</name>
    <name type="common">African social velvet spider</name>
    <dbReference type="NCBI Taxonomy" id="407821"/>
    <lineage>
        <taxon>Eukaryota</taxon>
        <taxon>Metazoa</taxon>
        <taxon>Ecdysozoa</taxon>
        <taxon>Arthropoda</taxon>
        <taxon>Chelicerata</taxon>
        <taxon>Arachnida</taxon>
        <taxon>Araneae</taxon>
        <taxon>Araneomorphae</taxon>
        <taxon>Entelegynae</taxon>
        <taxon>Eresoidea</taxon>
        <taxon>Eresidae</taxon>
        <taxon>Stegodyphus</taxon>
    </lineage>
</organism>
<reference evidence="1 2" key="1">
    <citation type="submission" date="2013-11" db="EMBL/GenBank/DDBJ databases">
        <title>Genome sequencing of Stegodyphus mimosarum.</title>
        <authorList>
            <person name="Bechsgaard J."/>
        </authorList>
    </citation>
    <scope>NUCLEOTIDE SEQUENCE [LARGE SCALE GENOMIC DNA]</scope>
</reference>
<feature type="non-terminal residue" evidence="1">
    <location>
        <position position="77"/>
    </location>
</feature>
<accession>A0A087UPC1</accession>
<dbReference type="OrthoDB" id="6580598at2759"/>
<dbReference type="EMBL" id="KK120847">
    <property type="protein sequence ID" value="KFM79210.1"/>
    <property type="molecule type" value="Genomic_DNA"/>
</dbReference>
<evidence type="ECO:0000313" key="1">
    <source>
        <dbReference type="EMBL" id="KFM79210.1"/>
    </source>
</evidence>